<sequence length="111" mass="12356">MRSSRQDGSTSRIQVPSTSHIQVPSSLISQISLKEPLQVRAKGCGKRLKGGKEKAVKNRRKCNGCGLTGQSHDKRNCPKLMSMSSQDVRLTDDDDDDSDDVDDECKCLWYI</sequence>
<dbReference type="AlphaFoldDB" id="A0A834HIK7"/>
<accession>A0A834HIK7</accession>
<dbReference type="OrthoDB" id="1700581at2759"/>
<reference evidence="2" key="1">
    <citation type="submission" date="2019-11" db="EMBL/GenBank/DDBJ databases">
        <authorList>
            <person name="Liu Y."/>
            <person name="Hou J."/>
            <person name="Li T.-Q."/>
            <person name="Guan C.-H."/>
            <person name="Wu X."/>
            <person name="Wu H.-Z."/>
            <person name="Ling F."/>
            <person name="Zhang R."/>
            <person name="Shi X.-G."/>
            <person name="Ren J.-P."/>
            <person name="Chen E.-F."/>
            <person name="Sun J.-M."/>
        </authorList>
    </citation>
    <scope>NUCLEOTIDE SEQUENCE</scope>
    <source>
        <strain evidence="2">Adult_tree_wgs_1</strain>
        <tissue evidence="2">Leaves</tissue>
    </source>
</reference>
<dbReference type="Proteomes" id="UP000626092">
    <property type="component" value="Unassembled WGS sequence"/>
</dbReference>
<keyword evidence="3" id="KW-1185">Reference proteome</keyword>
<evidence type="ECO:0000256" key="1">
    <source>
        <dbReference type="SAM" id="MobiDB-lite"/>
    </source>
</evidence>
<evidence type="ECO:0000313" key="3">
    <source>
        <dbReference type="Proteomes" id="UP000626092"/>
    </source>
</evidence>
<comment type="caution">
    <text evidence="2">The sequence shown here is derived from an EMBL/GenBank/DDBJ whole genome shotgun (WGS) entry which is preliminary data.</text>
</comment>
<gene>
    <name evidence="2" type="ORF">RHSIM_Rhsim02G0163800</name>
</gene>
<evidence type="ECO:0000313" key="2">
    <source>
        <dbReference type="EMBL" id="KAF7151584.1"/>
    </source>
</evidence>
<proteinExistence type="predicted"/>
<organism evidence="2 3">
    <name type="scientific">Rhododendron simsii</name>
    <name type="common">Sims's rhododendron</name>
    <dbReference type="NCBI Taxonomy" id="118357"/>
    <lineage>
        <taxon>Eukaryota</taxon>
        <taxon>Viridiplantae</taxon>
        <taxon>Streptophyta</taxon>
        <taxon>Embryophyta</taxon>
        <taxon>Tracheophyta</taxon>
        <taxon>Spermatophyta</taxon>
        <taxon>Magnoliopsida</taxon>
        <taxon>eudicotyledons</taxon>
        <taxon>Gunneridae</taxon>
        <taxon>Pentapetalae</taxon>
        <taxon>asterids</taxon>
        <taxon>Ericales</taxon>
        <taxon>Ericaceae</taxon>
        <taxon>Ericoideae</taxon>
        <taxon>Rhodoreae</taxon>
        <taxon>Rhododendron</taxon>
    </lineage>
</organism>
<name>A0A834HIK7_RHOSS</name>
<feature type="region of interest" description="Disordered" evidence="1">
    <location>
        <begin position="1"/>
        <end position="21"/>
    </location>
</feature>
<dbReference type="EMBL" id="WJXA01000002">
    <property type="protein sequence ID" value="KAF7151584.1"/>
    <property type="molecule type" value="Genomic_DNA"/>
</dbReference>
<protein>
    <submittedName>
        <fullName evidence="2">Uncharacterized protein</fullName>
    </submittedName>
</protein>